<reference evidence="16 17" key="1">
    <citation type="submission" date="2020-08" db="EMBL/GenBank/DDBJ databases">
        <title>Genomic Encyclopedia of Type Strains, Phase IV (KMG-IV): sequencing the most valuable type-strain genomes for metagenomic binning, comparative biology and taxonomic classification.</title>
        <authorList>
            <person name="Goeker M."/>
        </authorList>
    </citation>
    <scope>NUCLEOTIDE SEQUENCE [LARGE SCALE GENOMIC DNA]</scope>
    <source>
        <strain evidence="16 17">DSM 103377</strain>
    </source>
</reference>
<evidence type="ECO:0000256" key="12">
    <source>
        <dbReference type="ARBA" id="ARBA00023157"/>
    </source>
</evidence>
<keyword evidence="11" id="KW-0472">Membrane</keyword>
<dbReference type="PANTHER" id="PTHR46025">
    <property type="entry name" value="XYLOSYLTRANSFERASE OXT"/>
    <property type="match status" value="1"/>
</dbReference>
<keyword evidence="3" id="KW-0328">Glycosyltransferase</keyword>
<organism evidence="16 17">
    <name type="scientific">Rubricella aquisinus</name>
    <dbReference type="NCBI Taxonomy" id="2028108"/>
    <lineage>
        <taxon>Bacteria</taxon>
        <taxon>Pseudomonadati</taxon>
        <taxon>Pseudomonadota</taxon>
        <taxon>Alphaproteobacteria</taxon>
        <taxon>Rhodobacterales</taxon>
        <taxon>Paracoccaceae</taxon>
        <taxon>Rubricella</taxon>
    </lineage>
</organism>
<keyword evidence="12" id="KW-1015">Disulfide bond</keyword>
<dbReference type="Pfam" id="PF19350">
    <property type="entry name" value="DUF5928"/>
    <property type="match status" value="1"/>
</dbReference>
<keyword evidence="8" id="KW-0735">Signal-anchor</keyword>
<dbReference type="GO" id="GO:0050650">
    <property type="term" value="P:chondroitin sulfate proteoglycan biosynthetic process"/>
    <property type="evidence" value="ECO:0007669"/>
    <property type="project" value="TreeGrafter"/>
</dbReference>
<dbReference type="Proteomes" id="UP000553766">
    <property type="component" value="Unassembled WGS sequence"/>
</dbReference>
<keyword evidence="9" id="KW-1133">Transmembrane helix</keyword>
<evidence type="ECO:0000256" key="2">
    <source>
        <dbReference type="ARBA" id="ARBA00004648"/>
    </source>
</evidence>
<evidence type="ECO:0000313" key="17">
    <source>
        <dbReference type="Proteomes" id="UP000553766"/>
    </source>
</evidence>
<protein>
    <recommendedName>
        <fullName evidence="14">Peptide O-xylosyltransferase</fullName>
    </recommendedName>
</protein>
<feature type="domain" description="DUF5928" evidence="15">
    <location>
        <begin position="270"/>
        <end position="524"/>
    </location>
</feature>
<evidence type="ECO:0000256" key="8">
    <source>
        <dbReference type="ARBA" id="ARBA00022968"/>
    </source>
</evidence>
<dbReference type="GO" id="GO:0016020">
    <property type="term" value="C:membrane"/>
    <property type="evidence" value="ECO:0007669"/>
    <property type="project" value="InterPro"/>
</dbReference>
<dbReference type="GO" id="GO:0030158">
    <property type="term" value="F:protein xylosyltransferase activity"/>
    <property type="evidence" value="ECO:0007669"/>
    <property type="project" value="InterPro"/>
</dbReference>
<keyword evidence="4" id="KW-0808">Transferase</keyword>
<dbReference type="InterPro" id="IPR003406">
    <property type="entry name" value="Glyco_trans_14"/>
</dbReference>
<keyword evidence="7" id="KW-0256">Endoplasmic reticulum</keyword>
<proteinExistence type="predicted"/>
<dbReference type="RefSeq" id="WP_184012795.1">
    <property type="nucleotide sequence ID" value="NZ_JACIJS010000009.1"/>
</dbReference>
<evidence type="ECO:0000256" key="6">
    <source>
        <dbReference type="ARBA" id="ARBA00022723"/>
    </source>
</evidence>
<evidence type="ECO:0000256" key="5">
    <source>
        <dbReference type="ARBA" id="ARBA00022692"/>
    </source>
</evidence>
<sequence>MVRIAFILLCHKLPDAIIAQAELLAAGGDCVAIHFDRSAPAEDYARLQEALGDNPNITFAKKRVKGGWGEWSLVEGTLSALRAARETFPDATHFYFISGDCMPIKPRGHIVRYLENNPYDFVEHHDFLESDWIKTGLKEDRLIYRHYFNEREQKALFYRALNLQRALGLKRDIPSDLRIFIGSQWCVLRRETLDKILDFVAKRRDVIRFFRTTWIPDETFFQTLVMHLVPRAEVKSQTLTLLAFSDYGLPMVQYDDHYELLRTQSALFTRKVSPNARKLKAQLSDLFLSADDRIETADTAIPLYSYITKRGRIGRRFTGRFWERGGQIGRGHDVLVVVCKKWHVAKRFVDGVRQIDGPEALGYVFDEEGDALPALGGIESSKEKRGRHRRAFLKMLFEYHDTERLVICLDPANIDTLRDIQQDDCGLRVLEIRCTVDDAYMLGHAKRIGMIADVSDVTVASPLLMALHRQFKDESDALRDLNLTHFYSVDDRASLPINVENVARFLSVPPEQATTCLRDHRIFKE</sequence>
<dbReference type="InterPro" id="IPR045972">
    <property type="entry name" value="DUF5928"/>
</dbReference>
<name>A0A840X7Z7_9RHOB</name>
<dbReference type="EMBL" id="JACIJS010000009">
    <property type="protein sequence ID" value="MBB5516837.1"/>
    <property type="molecule type" value="Genomic_DNA"/>
</dbReference>
<evidence type="ECO:0000256" key="3">
    <source>
        <dbReference type="ARBA" id="ARBA00022676"/>
    </source>
</evidence>
<evidence type="ECO:0000259" key="15">
    <source>
        <dbReference type="Pfam" id="PF19350"/>
    </source>
</evidence>
<evidence type="ECO:0000313" key="16">
    <source>
        <dbReference type="EMBL" id="MBB5516837.1"/>
    </source>
</evidence>
<evidence type="ECO:0000256" key="14">
    <source>
        <dbReference type="ARBA" id="ARBA00042865"/>
    </source>
</evidence>
<dbReference type="InterPro" id="IPR043538">
    <property type="entry name" value="XYLT"/>
</dbReference>
<keyword evidence="13" id="KW-0325">Glycoprotein</keyword>
<comment type="subcellular location">
    <subcellularLocation>
        <location evidence="2">Endoplasmic reticulum membrane</location>
        <topology evidence="2">Single-pass type II membrane protein</topology>
    </subcellularLocation>
    <subcellularLocation>
        <location evidence="1">Golgi apparatus membrane</location>
        <topology evidence="1">Single-pass type II membrane protein</topology>
    </subcellularLocation>
</comment>
<accession>A0A840X7Z7</accession>
<evidence type="ECO:0000256" key="7">
    <source>
        <dbReference type="ARBA" id="ARBA00022824"/>
    </source>
</evidence>
<keyword evidence="6" id="KW-0479">Metal-binding</keyword>
<dbReference type="PANTHER" id="PTHR46025:SF3">
    <property type="entry name" value="XYLOSYLTRANSFERASE OXT"/>
    <property type="match status" value="1"/>
</dbReference>
<gene>
    <name evidence="16" type="ORF">FHS89_002879</name>
</gene>
<dbReference type="GO" id="GO:0046872">
    <property type="term" value="F:metal ion binding"/>
    <property type="evidence" value="ECO:0007669"/>
    <property type="project" value="UniProtKB-KW"/>
</dbReference>
<evidence type="ECO:0000256" key="10">
    <source>
        <dbReference type="ARBA" id="ARBA00023034"/>
    </source>
</evidence>
<evidence type="ECO:0000256" key="1">
    <source>
        <dbReference type="ARBA" id="ARBA00004323"/>
    </source>
</evidence>
<evidence type="ECO:0000256" key="4">
    <source>
        <dbReference type="ARBA" id="ARBA00022679"/>
    </source>
</evidence>
<evidence type="ECO:0000256" key="9">
    <source>
        <dbReference type="ARBA" id="ARBA00022989"/>
    </source>
</evidence>
<keyword evidence="10" id="KW-0333">Golgi apparatus</keyword>
<dbReference type="Pfam" id="PF02485">
    <property type="entry name" value="Branch"/>
    <property type="match status" value="1"/>
</dbReference>
<dbReference type="AlphaFoldDB" id="A0A840X7Z7"/>
<keyword evidence="5" id="KW-0812">Transmembrane</keyword>
<dbReference type="GO" id="GO:0015012">
    <property type="term" value="P:heparan sulfate proteoglycan biosynthetic process"/>
    <property type="evidence" value="ECO:0007669"/>
    <property type="project" value="TreeGrafter"/>
</dbReference>
<keyword evidence="17" id="KW-1185">Reference proteome</keyword>
<comment type="caution">
    <text evidence="16">The sequence shown here is derived from an EMBL/GenBank/DDBJ whole genome shotgun (WGS) entry which is preliminary data.</text>
</comment>
<evidence type="ECO:0000256" key="11">
    <source>
        <dbReference type="ARBA" id="ARBA00023136"/>
    </source>
</evidence>
<evidence type="ECO:0000256" key="13">
    <source>
        <dbReference type="ARBA" id="ARBA00023180"/>
    </source>
</evidence>